<feature type="binding site" evidence="6">
    <location>
        <position position="63"/>
    </location>
    <ligand>
        <name>molybdate</name>
        <dbReference type="ChEBI" id="CHEBI:36264"/>
    </ligand>
</feature>
<evidence type="ECO:0000256" key="2">
    <source>
        <dbReference type="ARBA" id="ARBA00022505"/>
    </source>
</evidence>
<evidence type="ECO:0000313" key="9">
    <source>
        <dbReference type="Proteomes" id="UP000076625"/>
    </source>
</evidence>
<comment type="similarity">
    <text evidence="1">Belongs to the bacterial solute-binding protein ModA family.</text>
</comment>
<dbReference type="CDD" id="cd13539">
    <property type="entry name" value="PBP2_AvModA"/>
    <property type="match status" value="1"/>
</dbReference>
<comment type="caution">
    <text evidence="8">The sequence shown here is derived from an EMBL/GenBank/DDBJ whole genome shotgun (WGS) entry which is preliminary data.</text>
</comment>
<evidence type="ECO:0000256" key="1">
    <source>
        <dbReference type="ARBA" id="ARBA00009175"/>
    </source>
</evidence>
<dbReference type="GO" id="GO:1901359">
    <property type="term" value="F:tungstate binding"/>
    <property type="evidence" value="ECO:0007669"/>
    <property type="project" value="UniProtKB-ARBA"/>
</dbReference>
<organism evidence="8 9">
    <name type="scientific">Crenobacter luteus</name>
    <dbReference type="NCBI Taxonomy" id="1452487"/>
    <lineage>
        <taxon>Bacteria</taxon>
        <taxon>Pseudomonadati</taxon>
        <taxon>Pseudomonadota</taxon>
        <taxon>Betaproteobacteria</taxon>
        <taxon>Neisseriales</taxon>
        <taxon>Neisseriaceae</taxon>
        <taxon>Crenobacter</taxon>
    </lineage>
</organism>
<dbReference type="EMBL" id="LQQU01000017">
    <property type="protein sequence ID" value="KZE32853.1"/>
    <property type="molecule type" value="Genomic_DNA"/>
</dbReference>
<dbReference type="NCBIfam" id="TIGR01256">
    <property type="entry name" value="modA"/>
    <property type="match status" value="1"/>
</dbReference>
<dbReference type="PANTHER" id="PTHR30632">
    <property type="entry name" value="MOLYBDATE-BINDING PERIPLASMIC PROTEIN"/>
    <property type="match status" value="1"/>
</dbReference>
<feature type="binding site" evidence="6">
    <location>
        <position position="172"/>
    </location>
    <ligand>
        <name>molybdate</name>
        <dbReference type="ChEBI" id="CHEBI:36264"/>
    </ligand>
</feature>
<evidence type="ECO:0000256" key="6">
    <source>
        <dbReference type="PIRSR" id="PIRSR004846-1"/>
    </source>
</evidence>
<keyword evidence="4 7" id="KW-0732">Signal</keyword>
<keyword evidence="9" id="KW-1185">Reference proteome</keyword>
<gene>
    <name evidence="8" type="ORF">AVW16_10745</name>
</gene>
<dbReference type="OrthoDB" id="9785015at2"/>
<evidence type="ECO:0000256" key="5">
    <source>
        <dbReference type="ARBA" id="ARBA00062515"/>
    </source>
</evidence>
<sequence>MPNRLKKSLLLLTMGAAFAAPAWAAPLYIAAASDLIYCLEELNASFMKQAPKDTEIKLSAGSSGNFFAQIQNGAPFHVYMSADMKYPRELAKSGYADAASLTPYAIGQIVVWTKRDDLDVNKGLKLVNDPKVKRFAIANPEHAPYGVAAVQALQTNKLYATAQPKFVLGENISQTAQFVQTGNADAGVVALALVKSPKLANVGRYKLIPTSEHAEMLQGAVLTNKGSEDPVARQYIAYLRSPEARAIFEKYGFMLPKKKGV</sequence>
<dbReference type="Gene3D" id="3.40.190.10">
    <property type="entry name" value="Periplasmic binding protein-like II"/>
    <property type="match status" value="2"/>
</dbReference>
<feature type="chain" id="PRO_5007827139" description="Molybdate ABC transporter substrate-binding protein" evidence="7">
    <location>
        <begin position="25"/>
        <end position="261"/>
    </location>
</feature>
<dbReference type="RefSeq" id="WP_066611858.1">
    <property type="nucleotide sequence ID" value="NZ_LQQU01000017.1"/>
</dbReference>
<keyword evidence="3 6" id="KW-0479">Metal-binding</keyword>
<dbReference type="InterPro" id="IPR044084">
    <property type="entry name" value="AvModA-like_subst-bd"/>
</dbReference>
<dbReference type="Proteomes" id="UP000076625">
    <property type="component" value="Unassembled WGS sequence"/>
</dbReference>
<evidence type="ECO:0008006" key="10">
    <source>
        <dbReference type="Google" id="ProtNLM"/>
    </source>
</evidence>
<dbReference type="AlphaFoldDB" id="A0A161SAN1"/>
<proteinExistence type="inferred from homology"/>
<dbReference type="InterPro" id="IPR005950">
    <property type="entry name" value="ModA"/>
</dbReference>
<feature type="signal peptide" evidence="7">
    <location>
        <begin position="1"/>
        <end position="24"/>
    </location>
</feature>
<dbReference type="PIRSF" id="PIRSF004846">
    <property type="entry name" value="ModA"/>
    <property type="match status" value="1"/>
</dbReference>
<evidence type="ECO:0000256" key="3">
    <source>
        <dbReference type="ARBA" id="ARBA00022723"/>
    </source>
</evidence>
<dbReference type="InterPro" id="IPR050682">
    <property type="entry name" value="ModA/WtpA"/>
</dbReference>
<dbReference type="Pfam" id="PF13531">
    <property type="entry name" value="SBP_bac_11"/>
    <property type="match status" value="1"/>
</dbReference>
<comment type="subunit">
    <text evidence="5">The complex is composed of two ATP-binding proteins (ModC), two transmembrane proteins (ModB) and a solute-binding protein (ModA).</text>
</comment>
<keyword evidence="2 6" id="KW-0500">Molybdenum</keyword>
<dbReference type="GO" id="GO:0046872">
    <property type="term" value="F:metal ion binding"/>
    <property type="evidence" value="ECO:0007669"/>
    <property type="project" value="UniProtKB-KW"/>
</dbReference>
<dbReference type="FunFam" id="3.40.190.10:FF:000035">
    <property type="entry name" value="Molybdate ABC transporter substrate-binding protein"/>
    <property type="match status" value="1"/>
</dbReference>
<name>A0A161SAN1_9NEIS</name>
<dbReference type="PANTHER" id="PTHR30632:SF14">
    <property type="entry name" value="TUNGSTATE_MOLYBDATE_CHROMATE-BINDING PROTEIN MODA"/>
    <property type="match status" value="1"/>
</dbReference>
<evidence type="ECO:0000256" key="4">
    <source>
        <dbReference type="ARBA" id="ARBA00022729"/>
    </source>
</evidence>
<dbReference type="STRING" id="1452487.AVW16_10745"/>
<evidence type="ECO:0000313" key="8">
    <source>
        <dbReference type="EMBL" id="KZE32853.1"/>
    </source>
</evidence>
<accession>A0A161SAN1</accession>
<reference evidence="9" key="1">
    <citation type="submission" date="2016-01" db="EMBL/GenBank/DDBJ databases">
        <title>Draft genome of Chromobacterium sp. F49.</title>
        <authorList>
            <person name="Hong K.W."/>
        </authorList>
    </citation>
    <scope>NUCLEOTIDE SEQUENCE [LARGE SCALE GENOMIC DNA]</scope>
    <source>
        <strain evidence="9">CN10</strain>
    </source>
</reference>
<evidence type="ECO:0000256" key="7">
    <source>
        <dbReference type="SAM" id="SignalP"/>
    </source>
</evidence>
<dbReference type="SUPFAM" id="SSF53850">
    <property type="entry name" value="Periplasmic binding protein-like II"/>
    <property type="match status" value="1"/>
</dbReference>
<protein>
    <recommendedName>
        <fullName evidence="10">Molybdate ABC transporter substrate-binding protein</fullName>
    </recommendedName>
</protein>
<dbReference type="GO" id="GO:0030973">
    <property type="term" value="F:molybdate ion binding"/>
    <property type="evidence" value="ECO:0007669"/>
    <property type="project" value="InterPro"/>
</dbReference>
<dbReference type="GO" id="GO:0015689">
    <property type="term" value="P:molybdate ion transport"/>
    <property type="evidence" value="ECO:0007669"/>
    <property type="project" value="InterPro"/>
</dbReference>